<dbReference type="EMBL" id="AP025730">
    <property type="protein sequence ID" value="BDI04933.1"/>
    <property type="molecule type" value="Genomic_DNA"/>
</dbReference>
<evidence type="ECO:0000256" key="1">
    <source>
        <dbReference type="SAM" id="Phobius"/>
    </source>
</evidence>
<keyword evidence="1" id="KW-0812">Transmembrane</keyword>
<dbReference type="PANTHER" id="PTHR23028:SF53">
    <property type="entry name" value="ACYL_TRANSF_3 DOMAIN-CONTAINING PROTEIN"/>
    <property type="match status" value="1"/>
</dbReference>
<accession>A0ABM7YKH9</accession>
<feature type="transmembrane region" description="Helical" evidence="1">
    <location>
        <begin position="64"/>
        <end position="82"/>
    </location>
</feature>
<gene>
    <name evidence="3" type="ORF">CATMQ487_19030</name>
</gene>
<feature type="transmembrane region" description="Helical" evidence="1">
    <location>
        <begin position="39"/>
        <end position="55"/>
    </location>
</feature>
<reference evidence="3" key="1">
    <citation type="submission" date="2022-04" db="EMBL/GenBank/DDBJ databases">
        <title>Whole genome sequence of Sphaerotilus sp. FB-5.</title>
        <authorList>
            <person name="Takeda M."/>
            <person name="Narihara S."/>
            <person name="Akimoto M."/>
            <person name="Akimoto R."/>
            <person name="Nishiyashiki S."/>
            <person name="Murakami T."/>
        </authorList>
    </citation>
    <scope>NUCLEOTIDE SEQUENCE</scope>
    <source>
        <strain evidence="3">FB-5</strain>
    </source>
</reference>
<feature type="transmembrane region" description="Helical" evidence="1">
    <location>
        <begin position="165"/>
        <end position="185"/>
    </location>
</feature>
<name>A0ABM7YKH9_9BURK</name>
<keyword evidence="4" id="KW-1185">Reference proteome</keyword>
<feature type="transmembrane region" description="Helical" evidence="1">
    <location>
        <begin position="141"/>
        <end position="158"/>
    </location>
</feature>
<evidence type="ECO:0000313" key="4">
    <source>
        <dbReference type="Proteomes" id="UP001057498"/>
    </source>
</evidence>
<dbReference type="PANTHER" id="PTHR23028">
    <property type="entry name" value="ACETYLTRANSFERASE"/>
    <property type="match status" value="1"/>
</dbReference>
<dbReference type="InterPro" id="IPR002656">
    <property type="entry name" value="Acyl_transf_3_dom"/>
</dbReference>
<organism evidence="3 4">
    <name type="scientific">Sphaerotilus microaerophilus</name>
    <dbReference type="NCBI Taxonomy" id="2914710"/>
    <lineage>
        <taxon>Bacteria</taxon>
        <taxon>Pseudomonadati</taxon>
        <taxon>Pseudomonadota</taxon>
        <taxon>Betaproteobacteria</taxon>
        <taxon>Burkholderiales</taxon>
        <taxon>Sphaerotilaceae</taxon>
        <taxon>Sphaerotilus</taxon>
    </lineage>
</organism>
<proteinExistence type="predicted"/>
<keyword evidence="1" id="KW-1133">Transmembrane helix</keyword>
<dbReference type="Proteomes" id="UP001057498">
    <property type="component" value="Chromosome"/>
</dbReference>
<sequence length="296" mass="32766">MFFSISGFLITTLLLREWRKGGAIDLKAFYLRRTLRIFPLYYTVILIYVVLVYALERHSAAGQAFFVNLPYFLSYTSNLFVALDGRTIFYFAWSLAAEEQFYLIWPAVLLLCRAPARAAWVLVAVAILATVGQVMGAYFAHKVPVAIVIGSLLAILLDREGTFRLVAAVLGGRWAAPAALVLVVACASSSSLPPACLHTALAMFVGACVVREDHLLSTLLTNRWARYIGEISYGMYLLHMLCKNLAAKSLGAVGVDPDSAALFAATVVLTTVLARLSFKHYESYFLKLKERYTVDR</sequence>
<protein>
    <recommendedName>
        <fullName evidence="2">Acyltransferase 3 domain-containing protein</fullName>
    </recommendedName>
</protein>
<feature type="domain" description="Acyltransferase 3" evidence="2">
    <location>
        <begin position="1"/>
        <end position="273"/>
    </location>
</feature>
<feature type="transmembrane region" description="Helical" evidence="1">
    <location>
        <begin position="259"/>
        <end position="278"/>
    </location>
</feature>
<evidence type="ECO:0000313" key="3">
    <source>
        <dbReference type="EMBL" id="BDI04933.1"/>
    </source>
</evidence>
<keyword evidence="1" id="KW-0472">Membrane</keyword>
<dbReference type="InterPro" id="IPR050879">
    <property type="entry name" value="Acyltransferase_3"/>
</dbReference>
<evidence type="ECO:0000259" key="2">
    <source>
        <dbReference type="Pfam" id="PF01757"/>
    </source>
</evidence>
<dbReference type="Pfam" id="PF01757">
    <property type="entry name" value="Acyl_transf_3"/>
    <property type="match status" value="1"/>
</dbReference>